<dbReference type="Proteomes" id="UP000434957">
    <property type="component" value="Unassembled WGS sequence"/>
</dbReference>
<evidence type="ECO:0000313" key="5">
    <source>
        <dbReference type="Proteomes" id="UP000429607"/>
    </source>
</evidence>
<sequence length="189" mass="20590">MLFLAGVQCMTTASTPALSRPVWHDRRRHECRASVSCAKRLEAFLVWLPLASADGAASGASSLTKSALQCAAAKSVRSATLSPSSLHCRAQSNGPTEAKQAEAPSLLPHGWPARHARRRRSVVSAYMSAEAVMASPQTSPRRRRRQCSRRNRKSPRHIFNATFDQKFGLEFATAECARPVSTCSSWVGP</sequence>
<protein>
    <submittedName>
        <fullName evidence="4">Uncharacterized protein</fullName>
    </submittedName>
</protein>
<evidence type="ECO:0000256" key="1">
    <source>
        <dbReference type="SAM" id="MobiDB-lite"/>
    </source>
</evidence>
<gene>
    <name evidence="3" type="ORF">PR001_g5613</name>
    <name evidence="2" type="ORF">PR002_g14855</name>
    <name evidence="4" type="ORF">PR003_g8113</name>
</gene>
<dbReference type="EMBL" id="QXFV01000252">
    <property type="protein sequence ID" value="KAE9043844.1"/>
    <property type="molecule type" value="Genomic_DNA"/>
</dbReference>
<evidence type="ECO:0000313" key="2">
    <source>
        <dbReference type="EMBL" id="KAE9012262.1"/>
    </source>
</evidence>
<proteinExistence type="predicted"/>
<feature type="region of interest" description="Disordered" evidence="1">
    <location>
        <begin position="131"/>
        <end position="155"/>
    </location>
</feature>
<evidence type="ECO:0000313" key="7">
    <source>
        <dbReference type="Proteomes" id="UP000435112"/>
    </source>
</evidence>
<dbReference type="AlphaFoldDB" id="A0A6A4FC38"/>
<evidence type="ECO:0000313" key="3">
    <source>
        <dbReference type="EMBL" id="KAE9043844.1"/>
    </source>
</evidence>
<dbReference type="Proteomes" id="UP000435112">
    <property type="component" value="Unassembled WGS sequence"/>
</dbReference>
<keyword evidence="6" id="KW-1185">Reference proteome</keyword>
<evidence type="ECO:0000313" key="6">
    <source>
        <dbReference type="Proteomes" id="UP000434957"/>
    </source>
</evidence>
<dbReference type="EMBL" id="QXFU01001049">
    <property type="protein sequence ID" value="KAE9012262.1"/>
    <property type="molecule type" value="Genomic_DNA"/>
</dbReference>
<name>A0A6A4FC38_9STRA</name>
<evidence type="ECO:0000313" key="4">
    <source>
        <dbReference type="EMBL" id="KAE9345119.1"/>
    </source>
</evidence>
<feature type="compositionally biased region" description="Basic residues" evidence="1">
    <location>
        <begin position="140"/>
        <end position="155"/>
    </location>
</feature>
<accession>A0A6A4FC38</accession>
<organism evidence="4 6">
    <name type="scientific">Phytophthora rubi</name>
    <dbReference type="NCBI Taxonomy" id="129364"/>
    <lineage>
        <taxon>Eukaryota</taxon>
        <taxon>Sar</taxon>
        <taxon>Stramenopiles</taxon>
        <taxon>Oomycota</taxon>
        <taxon>Peronosporomycetes</taxon>
        <taxon>Peronosporales</taxon>
        <taxon>Peronosporaceae</taxon>
        <taxon>Phytophthora</taxon>
    </lineage>
</organism>
<comment type="caution">
    <text evidence="4">The sequence shown here is derived from an EMBL/GenBank/DDBJ whole genome shotgun (WGS) entry which is preliminary data.</text>
</comment>
<reference evidence="4 6" key="1">
    <citation type="submission" date="2018-08" db="EMBL/GenBank/DDBJ databases">
        <title>Genomic investigation of the strawberry pathogen Phytophthora fragariae indicates pathogenicity is determined by transcriptional variation in three key races.</title>
        <authorList>
            <person name="Adams T.M."/>
            <person name="Armitage A.D."/>
            <person name="Sobczyk M.K."/>
            <person name="Bates H.J."/>
            <person name="Dunwell J.M."/>
            <person name="Nellist C.F."/>
            <person name="Harrison R.J."/>
        </authorList>
    </citation>
    <scope>NUCLEOTIDE SEQUENCE [LARGE SCALE GENOMIC DNA]</scope>
    <source>
        <strain evidence="3 5">SCRP249</strain>
        <strain evidence="2 7">SCRP324</strain>
        <strain evidence="4 6">SCRP333</strain>
    </source>
</reference>
<dbReference type="Proteomes" id="UP000429607">
    <property type="component" value="Unassembled WGS sequence"/>
</dbReference>
<dbReference type="EMBL" id="QXFT01000396">
    <property type="protein sequence ID" value="KAE9345119.1"/>
    <property type="molecule type" value="Genomic_DNA"/>
</dbReference>